<dbReference type="HOGENOM" id="CLU_004620_0_2_12"/>
<proteinExistence type="predicted"/>
<dbReference type="Proteomes" id="UP000011705">
    <property type="component" value="Chromosome"/>
</dbReference>
<dbReference type="InterPro" id="IPR015424">
    <property type="entry name" value="PyrdxlP-dep_Trfase"/>
</dbReference>
<feature type="domain" description="Glycine cleavage system P-protein N-terminal" evidence="2">
    <location>
        <begin position="3"/>
        <end position="427"/>
    </location>
</feature>
<dbReference type="SUPFAM" id="SSF53383">
    <property type="entry name" value="PLP-dependent transferases"/>
    <property type="match status" value="1"/>
</dbReference>
<sequence>MSNYIPHSAEETKEMLDLIGVKSIDDLYSFDNKGCKKVDIGEGKTQAEVEKFFQNLSSENTVFKSILRGAGAYNHYAPAAVRHMASREEFLTAYTPYQPEMNQGELQAGFEYQSMICELTGMDVSNASVYDGGTAVADAIVMSLGRKQNKVLISECVEPSSIEIAKTYLKHSGVEFVMIPRDGYKTDVSKIKGLLDESVGAVVMQQPNRFGTIEDCEAVGKLVEGTKTQFVMSCNPISLAILKTPKECGASIALGEGQALGLPLGAGGPYLGFLSTIEANMRKIPGRIIGQSTDHDGRRAFVLTLQAREQHIRREKASSSICSNQALCALRASMFMTAYGKEGLKTVAKVSVSNAHYLADELKKIGLTVKNNGEFFHEFVTDGKGKADAILSNLEKNNILGGLKICDDSILWCATDVLCKCELDKAVKIIKEVL</sequence>
<dbReference type="RefSeq" id="WP_002678346.1">
    <property type="nucleotide sequence ID" value="NZ_CM001795.1"/>
</dbReference>
<dbReference type="NCBIfam" id="NF001696">
    <property type="entry name" value="PRK00451.1"/>
    <property type="match status" value="1"/>
</dbReference>
<dbReference type="GeneID" id="2739734"/>
<dbReference type="GO" id="GO:0004375">
    <property type="term" value="F:glycine dehydrogenase (decarboxylating) activity"/>
    <property type="evidence" value="ECO:0007669"/>
    <property type="project" value="InterPro"/>
</dbReference>
<name>A0A0E2E9T5_TREDN</name>
<organism evidence="3">
    <name type="scientific">Treponema denticola H-22</name>
    <dbReference type="NCBI Taxonomy" id="999432"/>
    <lineage>
        <taxon>Bacteria</taxon>
        <taxon>Pseudomonadati</taxon>
        <taxon>Spirochaetota</taxon>
        <taxon>Spirochaetia</taxon>
        <taxon>Spirochaetales</taxon>
        <taxon>Treponemataceae</taxon>
        <taxon>Treponema</taxon>
    </lineage>
</organism>
<dbReference type="Gene3D" id="3.90.1150.10">
    <property type="entry name" value="Aspartate Aminotransferase, domain 1"/>
    <property type="match status" value="1"/>
</dbReference>
<protein>
    <recommendedName>
        <fullName evidence="2">Glycine cleavage system P-protein N-terminal domain-containing protein</fullName>
    </recommendedName>
</protein>
<gene>
    <name evidence="3" type="ORF">HMPREF9726_00399</name>
</gene>
<dbReference type="GO" id="GO:0009116">
    <property type="term" value="P:nucleoside metabolic process"/>
    <property type="evidence" value="ECO:0007669"/>
    <property type="project" value="InterPro"/>
</dbReference>
<dbReference type="PATRIC" id="fig|999432.5.peg.414"/>
<dbReference type="InterPro" id="IPR049315">
    <property type="entry name" value="GDC-P_N"/>
</dbReference>
<evidence type="ECO:0000259" key="2">
    <source>
        <dbReference type="Pfam" id="PF02347"/>
    </source>
</evidence>
<dbReference type="InterPro" id="IPR015422">
    <property type="entry name" value="PyrdxlP-dep_Trfase_small"/>
</dbReference>
<reference evidence="3" key="1">
    <citation type="submission" date="2012-01" db="EMBL/GenBank/DDBJ databases">
        <title>The Genome Sequence of Treponema denticola H-22.</title>
        <authorList>
            <consortium name="The Broad Institute Genome Sequencing Platform"/>
            <person name="Earl A."/>
            <person name="Ward D."/>
            <person name="Feldgarden M."/>
            <person name="Gevers D."/>
            <person name="Blanton J.M."/>
            <person name="Fenno C.J."/>
            <person name="Baranova O.V."/>
            <person name="Mathney J."/>
            <person name="Dewhirst F.E."/>
            <person name="Izard J."/>
            <person name="Young S.K."/>
            <person name="Zeng Q."/>
            <person name="Gargeya S."/>
            <person name="Fitzgerald M."/>
            <person name="Haas B."/>
            <person name="Abouelleil A."/>
            <person name="Alvarado L."/>
            <person name="Arachchi H.M."/>
            <person name="Berlin A."/>
            <person name="Chapman S.B."/>
            <person name="Gearin G."/>
            <person name="Goldberg J."/>
            <person name="Griggs A."/>
            <person name="Gujja S."/>
            <person name="Hansen M."/>
            <person name="Heiman D."/>
            <person name="Howarth C."/>
            <person name="Larimer J."/>
            <person name="Lui A."/>
            <person name="MacDonald P.J.P."/>
            <person name="McCowen C."/>
            <person name="Montmayeur A."/>
            <person name="Murphy C."/>
            <person name="Neiman D."/>
            <person name="Pearson M."/>
            <person name="Priest M."/>
            <person name="Roberts A."/>
            <person name="Saif S."/>
            <person name="Shea T."/>
            <person name="Sisk P."/>
            <person name="Stolte C."/>
            <person name="Sykes S."/>
            <person name="Wortman J."/>
            <person name="Nusbaum C."/>
            <person name="Birren B."/>
        </authorList>
    </citation>
    <scope>NUCLEOTIDE SEQUENCE [LARGE SCALE GENOMIC DNA]</scope>
    <source>
        <strain evidence="3">H-22</strain>
    </source>
</reference>
<dbReference type="PANTHER" id="PTHR42806:SF1">
    <property type="entry name" value="GLYCINE DEHYDROGENASE (DECARBOXYLATING)"/>
    <property type="match status" value="1"/>
</dbReference>
<dbReference type="InterPro" id="IPR015421">
    <property type="entry name" value="PyrdxlP-dep_Trfase_major"/>
</dbReference>
<dbReference type="PANTHER" id="PTHR42806">
    <property type="entry name" value="GLYCINE CLEAVAGE SYSTEM P-PROTEIN"/>
    <property type="match status" value="1"/>
</dbReference>
<accession>A0A0E2E9T5</accession>
<keyword evidence="1" id="KW-0560">Oxidoreductase</keyword>
<dbReference type="Pfam" id="PF02347">
    <property type="entry name" value="GDC-P"/>
    <property type="match status" value="1"/>
</dbReference>
<comment type="caution">
    <text evidence="3">The sequence shown here is derived from an EMBL/GenBank/DDBJ whole genome shotgun (WGS) entry which is preliminary data.</text>
</comment>
<dbReference type="PIRSF" id="PIRSF006815">
    <property type="entry name" value="GcvPA"/>
    <property type="match status" value="1"/>
</dbReference>
<dbReference type="Gene3D" id="3.40.640.10">
    <property type="entry name" value="Type I PLP-dependent aspartate aminotransferase-like (Major domain)"/>
    <property type="match status" value="1"/>
</dbReference>
<dbReference type="InterPro" id="IPR023010">
    <property type="entry name" value="GcvPA"/>
</dbReference>
<dbReference type="AlphaFoldDB" id="A0A0E2E9T5"/>
<evidence type="ECO:0000313" key="3">
    <source>
        <dbReference type="EMBL" id="EMB36207.1"/>
    </source>
</evidence>
<evidence type="ECO:0000256" key="1">
    <source>
        <dbReference type="ARBA" id="ARBA00023002"/>
    </source>
</evidence>
<dbReference type="EMBL" id="AGDV01000001">
    <property type="protein sequence ID" value="EMB36207.1"/>
    <property type="molecule type" value="Genomic_DNA"/>
</dbReference>